<evidence type="ECO:0000313" key="2">
    <source>
        <dbReference type="Proteomes" id="UP000299102"/>
    </source>
</evidence>
<organism evidence="1 2">
    <name type="scientific">Eumeta variegata</name>
    <name type="common">Bagworm moth</name>
    <name type="synonym">Eumeta japonica</name>
    <dbReference type="NCBI Taxonomy" id="151549"/>
    <lineage>
        <taxon>Eukaryota</taxon>
        <taxon>Metazoa</taxon>
        <taxon>Ecdysozoa</taxon>
        <taxon>Arthropoda</taxon>
        <taxon>Hexapoda</taxon>
        <taxon>Insecta</taxon>
        <taxon>Pterygota</taxon>
        <taxon>Neoptera</taxon>
        <taxon>Endopterygota</taxon>
        <taxon>Lepidoptera</taxon>
        <taxon>Glossata</taxon>
        <taxon>Ditrysia</taxon>
        <taxon>Tineoidea</taxon>
        <taxon>Psychidae</taxon>
        <taxon>Oiketicinae</taxon>
        <taxon>Eumeta</taxon>
    </lineage>
</organism>
<reference evidence="1 2" key="1">
    <citation type="journal article" date="2019" name="Commun. Biol.">
        <title>The bagworm genome reveals a unique fibroin gene that provides high tensile strength.</title>
        <authorList>
            <person name="Kono N."/>
            <person name="Nakamura H."/>
            <person name="Ohtoshi R."/>
            <person name="Tomita M."/>
            <person name="Numata K."/>
            <person name="Arakawa K."/>
        </authorList>
    </citation>
    <scope>NUCLEOTIDE SEQUENCE [LARGE SCALE GENOMIC DNA]</scope>
</reference>
<name>A0A4C1UDT0_EUMVA</name>
<dbReference type="AlphaFoldDB" id="A0A4C1UDT0"/>
<dbReference type="EMBL" id="BGZK01000163">
    <property type="protein sequence ID" value="GBP24595.1"/>
    <property type="molecule type" value="Genomic_DNA"/>
</dbReference>
<dbReference type="Proteomes" id="UP000299102">
    <property type="component" value="Unassembled WGS sequence"/>
</dbReference>
<protein>
    <submittedName>
        <fullName evidence="1">Uncharacterized protein</fullName>
    </submittedName>
</protein>
<keyword evidence="2" id="KW-1185">Reference proteome</keyword>
<comment type="caution">
    <text evidence="1">The sequence shown here is derived from an EMBL/GenBank/DDBJ whole genome shotgun (WGS) entry which is preliminary data.</text>
</comment>
<proteinExistence type="predicted"/>
<evidence type="ECO:0000313" key="1">
    <source>
        <dbReference type="EMBL" id="GBP24595.1"/>
    </source>
</evidence>
<gene>
    <name evidence="1" type="ORF">EVAR_79504_1</name>
</gene>
<accession>A0A4C1UDT0</accession>
<sequence length="96" mass="10712">MYHTPLSPYRALNLNMVLRYSTEPLSYTEDFARCEPANGEIPNSDRESPRANVILISERQKGSRAGANSISRAIILFRSGVTLQLEKESLEVASRG</sequence>